<dbReference type="EMBL" id="JAUSVU010000006">
    <property type="protein sequence ID" value="MDQ0533274.1"/>
    <property type="molecule type" value="Genomic_DNA"/>
</dbReference>
<dbReference type="InterPro" id="IPR021335">
    <property type="entry name" value="DUF2948"/>
</dbReference>
<evidence type="ECO:0000256" key="1">
    <source>
        <dbReference type="SAM" id="MobiDB-lite"/>
    </source>
</evidence>
<comment type="caution">
    <text evidence="2">The sequence shown here is derived from an EMBL/GenBank/DDBJ whole genome shotgun (WGS) entry which is preliminary data.</text>
</comment>
<reference evidence="2 3" key="1">
    <citation type="submission" date="2023-07" db="EMBL/GenBank/DDBJ databases">
        <title>Genomic Encyclopedia of Type Strains, Phase IV (KMG-IV): sequencing the most valuable type-strain genomes for metagenomic binning, comparative biology and taxonomic classification.</title>
        <authorList>
            <person name="Goeker M."/>
        </authorList>
    </citation>
    <scope>NUCLEOTIDE SEQUENCE [LARGE SCALE GENOMIC DNA]</scope>
    <source>
        <strain evidence="2 3">DSM 19922</strain>
    </source>
</reference>
<feature type="compositionally biased region" description="Basic and acidic residues" evidence="1">
    <location>
        <begin position="148"/>
        <end position="172"/>
    </location>
</feature>
<organism evidence="2 3">
    <name type="scientific">Azospirillum picis</name>
    <dbReference type="NCBI Taxonomy" id="488438"/>
    <lineage>
        <taxon>Bacteria</taxon>
        <taxon>Pseudomonadati</taxon>
        <taxon>Pseudomonadota</taxon>
        <taxon>Alphaproteobacteria</taxon>
        <taxon>Rhodospirillales</taxon>
        <taxon>Azospirillaceae</taxon>
        <taxon>Azospirillum</taxon>
    </lineage>
</organism>
<dbReference type="RefSeq" id="WP_209981650.1">
    <property type="nucleotide sequence ID" value="NZ_JAGINO010000006.1"/>
</dbReference>
<dbReference type="Proteomes" id="UP001244552">
    <property type="component" value="Unassembled WGS sequence"/>
</dbReference>
<proteinExistence type="predicted"/>
<name>A0ABU0MII9_9PROT</name>
<feature type="region of interest" description="Disordered" evidence="1">
    <location>
        <begin position="141"/>
        <end position="172"/>
    </location>
</feature>
<evidence type="ECO:0000313" key="2">
    <source>
        <dbReference type="EMBL" id="MDQ0533274.1"/>
    </source>
</evidence>
<protein>
    <recommendedName>
        <fullName evidence="4">DUF2948 family protein</fullName>
    </recommendedName>
</protein>
<gene>
    <name evidence="2" type="ORF">QO018_002125</name>
</gene>
<dbReference type="Pfam" id="PF11164">
    <property type="entry name" value="DUF2948"/>
    <property type="match status" value="1"/>
</dbReference>
<evidence type="ECO:0000313" key="3">
    <source>
        <dbReference type="Proteomes" id="UP001244552"/>
    </source>
</evidence>
<keyword evidence="3" id="KW-1185">Reference proteome</keyword>
<accession>A0ABU0MII9</accession>
<sequence>MTMTPIRLRAEDAEDLKVVSACLQDAILPVGDMCFQPADKRFVMVVNRFRWEAADQPRPGPTADDDDLAPYERVHCGVRVEGVTAAKLRGFDIKNRGQLLELLSIEMAEGGRITLNFAGGGGVLLEGTALRVMVEDLGEPWPTGCRPCHPDDTAPEPSPDHPQDHPQDRRGV</sequence>
<evidence type="ECO:0008006" key="4">
    <source>
        <dbReference type="Google" id="ProtNLM"/>
    </source>
</evidence>